<evidence type="ECO:0000256" key="1">
    <source>
        <dbReference type="SAM" id="MobiDB-lite"/>
    </source>
</evidence>
<name>A0ABR4BMN7_9LECA</name>
<feature type="compositionally biased region" description="Basic and acidic residues" evidence="1">
    <location>
        <begin position="239"/>
        <end position="262"/>
    </location>
</feature>
<organism evidence="2 3">
    <name type="scientific">Lepraria finkii</name>
    <dbReference type="NCBI Taxonomy" id="1340010"/>
    <lineage>
        <taxon>Eukaryota</taxon>
        <taxon>Fungi</taxon>
        <taxon>Dikarya</taxon>
        <taxon>Ascomycota</taxon>
        <taxon>Pezizomycotina</taxon>
        <taxon>Lecanoromycetes</taxon>
        <taxon>OSLEUM clade</taxon>
        <taxon>Lecanoromycetidae</taxon>
        <taxon>Lecanorales</taxon>
        <taxon>Lecanorineae</taxon>
        <taxon>Stereocaulaceae</taxon>
        <taxon>Lepraria</taxon>
    </lineage>
</organism>
<feature type="compositionally biased region" description="Polar residues" evidence="1">
    <location>
        <begin position="277"/>
        <end position="288"/>
    </location>
</feature>
<dbReference type="EMBL" id="JBHFEH010000001">
    <property type="protein sequence ID" value="KAL2059064.1"/>
    <property type="molecule type" value="Genomic_DNA"/>
</dbReference>
<gene>
    <name evidence="2" type="ORF">ABVK25_000356</name>
</gene>
<comment type="caution">
    <text evidence="2">The sequence shown here is derived from an EMBL/GenBank/DDBJ whole genome shotgun (WGS) entry which is preliminary data.</text>
</comment>
<feature type="compositionally biased region" description="Low complexity" evidence="1">
    <location>
        <begin position="289"/>
        <end position="302"/>
    </location>
</feature>
<sequence length="329" mass="37094">MPPMKGLDDRRFDAEVALANDRRAFEFAQNELLEWSREAEAQSRHKENLLTEALAQMAKDREEYQLTISAEPEADFLLLRVVSYQASRVLIRDKILSVDGADELLKQLELANHDLDQYVFLIGMARKVLPLGYATFSYIREAWRLQQVLWVLPASSYSNIRNFWAKSSTWNAIVGLEREGFSLSLDDGKPLYSHPESRRSPLKSAVQQVSGGGNGSGGRKRKASSPPKRLPARSRSRSPTREARVREWKRDRSPIREARETGSARSQGRSPRRFRLLSTSSGPQNAPESSSSALKLASGAQLSRHKAGGAVDEERMQTVERIEEIIESE</sequence>
<accession>A0ABR4BMN7</accession>
<reference evidence="2 3" key="1">
    <citation type="submission" date="2024-09" db="EMBL/GenBank/DDBJ databases">
        <title>Rethinking Asexuality: The Enigmatic Case of Functional Sexual Genes in Lepraria (Stereocaulaceae).</title>
        <authorList>
            <person name="Doellman M."/>
            <person name="Sun Y."/>
            <person name="Barcenas-Pena A."/>
            <person name="Lumbsch H.T."/>
            <person name="Grewe F."/>
        </authorList>
    </citation>
    <scope>NUCLEOTIDE SEQUENCE [LARGE SCALE GENOMIC DNA]</scope>
    <source>
        <strain evidence="2 3">Grewe 0041</strain>
    </source>
</reference>
<proteinExistence type="predicted"/>
<evidence type="ECO:0000313" key="3">
    <source>
        <dbReference type="Proteomes" id="UP001590951"/>
    </source>
</evidence>
<feature type="region of interest" description="Disordered" evidence="1">
    <location>
        <begin position="192"/>
        <end position="316"/>
    </location>
</feature>
<dbReference type="Proteomes" id="UP001590951">
    <property type="component" value="Unassembled WGS sequence"/>
</dbReference>
<keyword evidence="3" id="KW-1185">Reference proteome</keyword>
<evidence type="ECO:0000313" key="2">
    <source>
        <dbReference type="EMBL" id="KAL2059064.1"/>
    </source>
</evidence>
<protein>
    <submittedName>
        <fullName evidence="2">Uncharacterized protein</fullName>
    </submittedName>
</protein>